<name>W7QNW0_9ALTE</name>
<keyword evidence="2" id="KW-1185">Reference proteome</keyword>
<comment type="caution">
    <text evidence="1">The sequence shown here is derived from an EMBL/GenBank/DDBJ whole genome shotgun (WGS) entry which is preliminary data.</text>
</comment>
<gene>
    <name evidence="1" type="ORF">DS2_07488</name>
</gene>
<dbReference type="SUPFAM" id="SSF53850">
    <property type="entry name" value="Periplasmic binding protein-like II"/>
    <property type="match status" value="1"/>
</dbReference>
<protein>
    <recommendedName>
        <fullName evidence="3">Solute-binding protein family 3/N-terminal domain-containing protein</fullName>
    </recommendedName>
</protein>
<organism evidence="1 2">
    <name type="scientific">Catenovulum agarivorans DS-2</name>
    <dbReference type="NCBI Taxonomy" id="1328313"/>
    <lineage>
        <taxon>Bacteria</taxon>
        <taxon>Pseudomonadati</taxon>
        <taxon>Pseudomonadota</taxon>
        <taxon>Gammaproteobacteria</taxon>
        <taxon>Alteromonadales</taxon>
        <taxon>Alteromonadaceae</taxon>
        <taxon>Catenovulum</taxon>
    </lineage>
</organism>
<evidence type="ECO:0000313" key="2">
    <source>
        <dbReference type="Proteomes" id="UP000019276"/>
    </source>
</evidence>
<dbReference type="EMBL" id="ARZY01000010">
    <property type="protein sequence ID" value="EWH10657.1"/>
    <property type="molecule type" value="Genomic_DNA"/>
</dbReference>
<accession>W7QNW0</accession>
<evidence type="ECO:0008006" key="3">
    <source>
        <dbReference type="Google" id="ProtNLM"/>
    </source>
</evidence>
<reference evidence="1 2" key="1">
    <citation type="journal article" date="2014" name="Genome Announc.">
        <title>Draft Genome Sequence of the Agar-Degrading Bacterium Catenovulum sp. Strain DS-2, Isolated from Intestines of Haliotis diversicolor.</title>
        <authorList>
            <person name="Shan D."/>
            <person name="Li X."/>
            <person name="Gu Z."/>
            <person name="Wei G."/>
            <person name="Gao Z."/>
            <person name="Shao Z."/>
        </authorList>
    </citation>
    <scope>NUCLEOTIDE SEQUENCE [LARGE SCALE GENOMIC DNA]</scope>
    <source>
        <strain evidence="1 2">DS-2</strain>
    </source>
</reference>
<dbReference type="eggNOG" id="COG0834">
    <property type="taxonomic scope" value="Bacteria"/>
</dbReference>
<dbReference type="STRING" id="1328313.DS2_07488"/>
<proteinExistence type="predicted"/>
<sequence length="277" mass="32337">MSAVSVVYIPQPRSHLDIGHHYHVSLLEKALEHGSNGRTIPRIVTSLHMPEARAYHELIKGEKIDVYWFGTDGKKEQALHPIKIPTSRGLIGYRTFIIHKDSVVQFEQVENLAQLRNYTACQGAHWPDVHILKSAQLPVVTNTMYENIFKRVHAKRCDYFPRPYHDGYNEVRVRQLQYPDLYHYQKIILHYPFAVYFFTAKHNKELAQWIEDGLEKMIDNGALIKHMQNHLLTGHIFPLSVEPGTRHILIDNPIMSADTDWTNTRYWMQPSEFGFAR</sequence>
<dbReference type="RefSeq" id="WP_200870126.1">
    <property type="nucleotide sequence ID" value="NZ_ARZY01000010.1"/>
</dbReference>
<dbReference type="AlphaFoldDB" id="W7QNW0"/>
<dbReference type="Proteomes" id="UP000019276">
    <property type="component" value="Unassembled WGS sequence"/>
</dbReference>
<evidence type="ECO:0000313" key="1">
    <source>
        <dbReference type="EMBL" id="EWH10657.1"/>
    </source>
</evidence>